<keyword evidence="4" id="KW-1185">Reference proteome</keyword>
<keyword evidence="2" id="KW-0472">Membrane</keyword>
<name>A0A542DKZ3_AMYCI</name>
<protein>
    <recommendedName>
        <fullName evidence="5">DUF4878 domain-containing protein</fullName>
    </recommendedName>
</protein>
<dbReference type="Proteomes" id="UP000320876">
    <property type="component" value="Unassembled WGS sequence"/>
</dbReference>
<dbReference type="OrthoDB" id="3699871at2"/>
<proteinExistence type="predicted"/>
<feature type="region of interest" description="Disordered" evidence="1">
    <location>
        <begin position="1"/>
        <end position="30"/>
    </location>
</feature>
<dbReference type="AlphaFoldDB" id="A0A542DKZ3"/>
<evidence type="ECO:0000256" key="2">
    <source>
        <dbReference type="SAM" id="Phobius"/>
    </source>
</evidence>
<gene>
    <name evidence="3" type="ORF">FB471_3535</name>
</gene>
<accession>A0A542DKZ3</accession>
<comment type="caution">
    <text evidence="3">The sequence shown here is derived from an EMBL/GenBank/DDBJ whole genome shotgun (WGS) entry which is preliminary data.</text>
</comment>
<feature type="compositionally biased region" description="Low complexity" evidence="1">
    <location>
        <begin position="18"/>
        <end position="29"/>
    </location>
</feature>
<sequence length="175" mass="19055">MSYPPQQGPYGNHYQQRGHGYPYPGQEPYGYPPRKRNTGLIVGLVVGAVLLLGGGALTLVLVLSGEDGPSQDPRQFAASYVTAVNERDPEALVALSCSLGESDGQYAIREFTEQRVEVTLSEEPAMESGRDVAFWLDVTRGDPQGGEPPQRRYRLLLMNETDRWCALLGAGGMPS</sequence>
<organism evidence="3 4">
    <name type="scientific">Amycolatopsis cihanbeyliensis</name>
    <dbReference type="NCBI Taxonomy" id="1128664"/>
    <lineage>
        <taxon>Bacteria</taxon>
        <taxon>Bacillati</taxon>
        <taxon>Actinomycetota</taxon>
        <taxon>Actinomycetes</taxon>
        <taxon>Pseudonocardiales</taxon>
        <taxon>Pseudonocardiaceae</taxon>
        <taxon>Amycolatopsis</taxon>
    </lineage>
</organism>
<evidence type="ECO:0000313" key="3">
    <source>
        <dbReference type="EMBL" id="TQJ03767.1"/>
    </source>
</evidence>
<reference evidence="3 4" key="1">
    <citation type="submission" date="2019-06" db="EMBL/GenBank/DDBJ databases">
        <title>Sequencing the genomes of 1000 actinobacteria strains.</title>
        <authorList>
            <person name="Klenk H.-P."/>
        </authorList>
    </citation>
    <scope>NUCLEOTIDE SEQUENCE [LARGE SCALE GENOMIC DNA]</scope>
    <source>
        <strain evidence="3 4">DSM 45679</strain>
    </source>
</reference>
<feature type="transmembrane region" description="Helical" evidence="2">
    <location>
        <begin position="40"/>
        <end position="64"/>
    </location>
</feature>
<evidence type="ECO:0000256" key="1">
    <source>
        <dbReference type="SAM" id="MobiDB-lite"/>
    </source>
</evidence>
<dbReference type="RefSeq" id="WP_141999539.1">
    <property type="nucleotide sequence ID" value="NZ_VFML01000001.1"/>
</dbReference>
<evidence type="ECO:0000313" key="4">
    <source>
        <dbReference type="Proteomes" id="UP000320876"/>
    </source>
</evidence>
<keyword evidence="2" id="KW-1133">Transmembrane helix</keyword>
<dbReference type="EMBL" id="VFML01000001">
    <property type="protein sequence ID" value="TQJ03767.1"/>
    <property type="molecule type" value="Genomic_DNA"/>
</dbReference>
<evidence type="ECO:0008006" key="5">
    <source>
        <dbReference type="Google" id="ProtNLM"/>
    </source>
</evidence>
<keyword evidence="2" id="KW-0812">Transmembrane</keyword>